<gene>
    <name evidence="1" type="ORF">KOM_12_108</name>
</gene>
<proteinExistence type="predicted"/>
<evidence type="ECO:0000313" key="1">
    <source>
        <dbReference type="EMBL" id="QYA18378.1"/>
    </source>
</evidence>
<accession>A0A8F8KTH4</accession>
<name>A0A8F8KTH4_9VIRU</name>
<sequence length="240" mass="27617">MKRKLCKPFEVPVLKRRKIQPNSMTTSNEQPVNLYNEHGTISGCWKDVSSLVMDLLPVRSASRFGATCKGFNQVYAQWYRTNVVLLKCFDTETILQSTDEQIMDLAGTERMNFLILLLSKVTKRCTAMVRLELTGVVHRPEKTLLACRMRRIYGDVNYATIEDVLYATAEDYSEAIKQHLTMRFIKNASNMSCHLVKLQKWSDITAPLAFVQKFKKYAIANTEHYLLNCLPMPIRVVPIE</sequence>
<dbReference type="EMBL" id="MZ420154">
    <property type="protein sequence ID" value="QYA18378.1"/>
    <property type="molecule type" value="Genomic_DNA"/>
</dbReference>
<reference evidence="1" key="1">
    <citation type="submission" date="2021-06" db="EMBL/GenBank/DDBJ databases">
        <authorList>
            <person name="Rolland C."/>
        </authorList>
    </citation>
    <scope>NUCLEOTIDE SEQUENCE</scope>
    <source>
        <strain evidence="1">347.936635</strain>
    </source>
</reference>
<protein>
    <submittedName>
        <fullName evidence="1">Uncharacterized protein</fullName>
    </submittedName>
</protein>
<organism evidence="1">
    <name type="scientific">Clandestinovirus</name>
    <dbReference type="NCBI Taxonomy" id="2831644"/>
    <lineage>
        <taxon>Viruses</taxon>
    </lineage>
</organism>